<dbReference type="InterPro" id="IPR010349">
    <property type="entry name" value="Asparaginase_II"/>
</dbReference>
<accession>A0A3M7TZF5</accession>
<dbReference type="EMBL" id="RHIB01000001">
    <property type="protein sequence ID" value="RNA70144.1"/>
    <property type="molecule type" value="Genomic_DNA"/>
</dbReference>
<comment type="caution">
    <text evidence="1">The sequence shown here is derived from an EMBL/GenBank/DDBJ whole genome shotgun (WGS) entry which is preliminary data.</text>
</comment>
<organism evidence="1 2">
    <name type="scientific">Alteribacter keqinensis</name>
    <dbReference type="NCBI Taxonomy" id="2483800"/>
    <lineage>
        <taxon>Bacteria</taxon>
        <taxon>Bacillati</taxon>
        <taxon>Bacillota</taxon>
        <taxon>Bacilli</taxon>
        <taxon>Bacillales</taxon>
        <taxon>Bacillaceae</taxon>
        <taxon>Alteribacter</taxon>
    </lineage>
</organism>
<evidence type="ECO:0000313" key="1">
    <source>
        <dbReference type="EMBL" id="RNA70144.1"/>
    </source>
</evidence>
<proteinExistence type="predicted"/>
<dbReference type="AlphaFoldDB" id="A0A3M7TZF5"/>
<reference evidence="1 2" key="1">
    <citation type="submission" date="2018-10" db="EMBL/GenBank/DDBJ databases">
        <title>Bacillus Keqinensis sp. nov., a moderately halophilic bacterium isolated from a saline-alkaline lake.</title>
        <authorList>
            <person name="Wang H."/>
        </authorList>
    </citation>
    <scope>NUCLEOTIDE SEQUENCE [LARGE SCALE GENOMIC DNA]</scope>
    <source>
        <strain evidence="1 2">KQ-3</strain>
    </source>
</reference>
<keyword evidence="2" id="KW-1185">Reference proteome</keyword>
<protein>
    <submittedName>
        <fullName evidence="1">Uncharacterized protein</fullName>
    </submittedName>
</protein>
<dbReference type="RefSeq" id="WP_122897654.1">
    <property type="nucleotide sequence ID" value="NZ_RHIB01000001.1"/>
</dbReference>
<gene>
    <name evidence="1" type="ORF">EBO34_09505</name>
</gene>
<evidence type="ECO:0000313" key="2">
    <source>
        <dbReference type="Proteomes" id="UP000278746"/>
    </source>
</evidence>
<dbReference type="Pfam" id="PF06089">
    <property type="entry name" value="Asparaginase_II"/>
    <property type="match status" value="1"/>
</dbReference>
<dbReference type="OrthoDB" id="9770793at2"/>
<dbReference type="Proteomes" id="UP000278746">
    <property type="component" value="Unassembled WGS sequence"/>
</dbReference>
<sequence>MTVKHSIEQGPGQMGHLAVYHSLNGCQYKEGNGGVEVNLPSLLQPFYALPLLTTGAAEAYLLTDRELAVCCGVQYDSPLQKDIELSLLFRFGIEPDEFYAFTDDHTSLPASYVGKAGLAMYLQHDWRGVFSRTHPVSQMTEQLLSRWSGEVGRFSVLGVSRMFSTLGDVTEVREHSLKRAIVKLSHVMGMSCGPHTVSAGISPWQIWSDHVTYAGIWVPGKKAGAAVYAPRNHDPLMFEEMKKRVVNRLITQLI</sequence>
<name>A0A3M7TZF5_9BACI</name>